<dbReference type="Pfam" id="PF00069">
    <property type="entry name" value="Pkinase"/>
    <property type="match status" value="1"/>
</dbReference>
<dbReference type="PANTHER" id="PTHR45998:SF2">
    <property type="entry name" value="SERINE_THREONINE-PROTEIN KINASE 16"/>
    <property type="match status" value="1"/>
</dbReference>
<evidence type="ECO:0000256" key="6">
    <source>
        <dbReference type="ARBA" id="ARBA00022840"/>
    </source>
</evidence>
<evidence type="ECO:0000256" key="1">
    <source>
        <dbReference type="ARBA" id="ARBA00012513"/>
    </source>
</evidence>
<accession>A0A0P6E459</accession>
<organism evidence="10">
    <name type="scientific">Daphnia magna</name>
    <dbReference type="NCBI Taxonomy" id="35525"/>
    <lineage>
        <taxon>Eukaryota</taxon>
        <taxon>Metazoa</taxon>
        <taxon>Ecdysozoa</taxon>
        <taxon>Arthropoda</taxon>
        <taxon>Crustacea</taxon>
        <taxon>Branchiopoda</taxon>
        <taxon>Diplostraca</taxon>
        <taxon>Cladocera</taxon>
        <taxon>Anomopoda</taxon>
        <taxon>Daphniidae</taxon>
        <taxon>Daphnia</taxon>
    </lineage>
</organism>
<gene>
    <name evidence="11" type="ORF">APZ42_022200</name>
</gene>
<evidence type="ECO:0000256" key="7">
    <source>
        <dbReference type="ARBA" id="ARBA00047899"/>
    </source>
</evidence>
<dbReference type="AlphaFoldDB" id="A0A0P6E459"/>
<dbReference type="InterPro" id="IPR052239">
    <property type="entry name" value="Ser/Thr-specific_kinases"/>
</dbReference>
<feature type="domain" description="Protein kinase" evidence="9">
    <location>
        <begin position="22"/>
        <end position="303"/>
    </location>
</feature>
<dbReference type="InterPro" id="IPR011009">
    <property type="entry name" value="Kinase-like_dom_sf"/>
</dbReference>
<dbReference type="EC" id="2.7.11.1" evidence="1"/>
<dbReference type="EMBL" id="GDIQ01069225">
    <property type="protein sequence ID" value="JAN25512.1"/>
    <property type="molecule type" value="Transcribed_RNA"/>
</dbReference>
<evidence type="ECO:0000313" key="12">
    <source>
        <dbReference type="Proteomes" id="UP000076858"/>
    </source>
</evidence>
<dbReference type="GO" id="GO:0005524">
    <property type="term" value="F:ATP binding"/>
    <property type="evidence" value="ECO:0007669"/>
    <property type="project" value="UniProtKB-KW"/>
</dbReference>
<proteinExistence type="predicted"/>
<dbReference type="SUPFAM" id="SSF56112">
    <property type="entry name" value="Protein kinase-like (PK-like)"/>
    <property type="match status" value="1"/>
</dbReference>
<dbReference type="Proteomes" id="UP000076858">
    <property type="component" value="Unassembled WGS sequence"/>
</dbReference>
<evidence type="ECO:0000313" key="11">
    <source>
        <dbReference type="EMBL" id="KZS12921.1"/>
    </source>
</evidence>
<dbReference type="Gene3D" id="1.10.510.10">
    <property type="entry name" value="Transferase(Phosphotransferase) domain 1"/>
    <property type="match status" value="1"/>
</dbReference>
<dbReference type="PROSITE" id="PS50011">
    <property type="entry name" value="PROTEIN_KINASE_DOM"/>
    <property type="match status" value="1"/>
</dbReference>
<evidence type="ECO:0000256" key="8">
    <source>
        <dbReference type="ARBA" id="ARBA00048679"/>
    </source>
</evidence>
<evidence type="ECO:0000256" key="4">
    <source>
        <dbReference type="ARBA" id="ARBA00022741"/>
    </source>
</evidence>
<dbReference type="InterPro" id="IPR000719">
    <property type="entry name" value="Prot_kinase_dom"/>
</dbReference>
<sequence>MLRRIFSVICSKDYYDIDGKRYYVRELIGQGGFSTVDLVSESTSDRLYALKKIRCHSIEDEQAAEQEIRYHKQINHPSVIECLAFRTVGSADISNNHTSLVLLLLPFYKFGSLQTLLEKRQARREPLPDKLILSYFQQICEGLAAIHLIGAAHRDLKPGNILLAPNDRVVIMDLGSAAPARLEITSYNAAQRLQDDAGERCSMTYRAPELFNVQNPTTIDERTDIWSLGCLLYALCYYKSPYDEVFERGDSVALAVSSGTNHFPHSTTSGVNASFNDLISTMLVVDPKERPFIADVLQSIDALKACCNL</sequence>
<dbReference type="EMBL" id="LRGB01001348">
    <property type="protein sequence ID" value="KZS12921.1"/>
    <property type="molecule type" value="Genomic_DNA"/>
</dbReference>
<keyword evidence="4" id="KW-0547">Nucleotide-binding</keyword>
<name>A0A0P6E459_9CRUS</name>
<comment type="catalytic activity">
    <reaction evidence="8">
        <text>L-seryl-[protein] + ATP = O-phospho-L-seryl-[protein] + ADP + H(+)</text>
        <dbReference type="Rhea" id="RHEA:17989"/>
        <dbReference type="Rhea" id="RHEA-COMP:9863"/>
        <dbReference type="Rhea" id="RHEA-COMP:11604"/>
        <dbReference type="ChEBI" id="CHEBI:15378"/>
        <dbReference type="ChEBI" id="CHEBI:29999"/>
        <dbReference type="ChEBI" id="CHEBI:30616"/>
        <dbReference type="ChEBI" id="CHEBI:83421"/>
        <dbReference type="ChEBI" id="CHEBI:456216"/>
        <dbReference type="EC" id="2.7.11.1"/>
    </reaction>
</comment>
<dbReference type="STRING" id="35525.A0A0P6E459"/>
<comment type="catalytic activity">
    <reaction evidence="7">
        <text>L-threonyl-[protein] + ATP = O-phospho-L-threonyl-[protein] + ADP + H(+)</text>
        <dbReference type="Rhea" id="RHEA:46608"/>
        <dbReference type="Rhea" id="RHEA-COMP:11060"/>
        <dbReference type="Rhea" id="RHEA-COMP:11605"/>
        <dbReference type="ChEBI" id="CHEBI:15378"/>
        <dbReference type="ChEBI" id="CHEBI:30013"/>
        <dbReference type="ChEBI" id="CHEBI:30616"/>
        <dbReference type="ChEBI" id="CHEBI:61977"/>
        <dbReference type="ChEBI" id="CHEBI:456216"/>
        <dbReference type="EC" id="2.7.11.1"/>
    </reaction>
</comment>
<reference evidence="10" key="1">
    <citation type="submission" date="2015-10" db="EMBL/GenBank/DDBJ databases">
        <title>EvidentialGene: Evidence-directed Construction of Complete mRNA Transcriptomes without Genomes.</title>
        <authorList>
            <person name="Gilbert D.G."/>
        </authorList>
    </citation>
    <scope>NUCLEOTIDE SEQUENCE</scope>
</reference>
<evidence type="ECO:0000256" key="3">
    <source>
        <dbReference type="ARBA" id="ARBA00022679"/>
    </source>
</evidence>
<keyword evidence="5 10" id="KW-0418">Kinase</keyword>
<dbReference type="SMART" id="SM00220">
    <property type="entry name" value="S_TKc"/>
    <property type="match status" value="1"/>
</dbReference>
<keyword evidence="2" id="KW-0723">Serine/threonine-protein kinase</keyword>
<protein>
    <recommendedName>
        <fullName evidence="1">non-specific serine/threonine protein kinase</fullName>
        <ecNumber evidence="1">2.7.11.1</ecNumber>
    </recommendedName>
</protein>
<evidence type="ECO:0000313" key="10">
    <source>
        <dbReference type="EMBL" id="JAN25512.1"/>
    </source>
</evidence>
<evidence type="ECO:0000259" key="9">
    <source>
        <dbReference type="PROSITE" id="PS50011"/>
    </source>
</evidence>
<keyword evidence="3" id="KW-0808">Transferase</keyword>
<keyword evidence="6" id="KW-0067">ATP-binding</keyword>
<dbReference type="OrthoDB" id="248923at2759"/>
<evidence type="ECO:0000256" key="5">
    <source>
        <dbReference type="ARBA" id="ARBA00022777"/>
    </source>
</evidence>
<dbReference type="GO" id="GO:0005794">
    <property type="term" value="C:Golgi apparatus"/>
    <property type="evidence" value="ECO:0007669"/>
    <property type="project" value="TreeGrafter"/>
</dbReference>
<keyword evidence="12" id="KW-1185">Reference proteome</keyword>
<evidence type="ECO:0000256" key="2">
    <source>
        <dbReference type="ARBA" id="ARBA00022527"/>
    </source>
</evidence>
<dbReference type="PANTHER" id="PTHR45998">
    <property type="entry name" value="SERINE/THREONINE-PROTEIN KINASE 16"/>
    <property type="match status" value="1"/>
</dbReference>
<reference evidence="11 12" key="2">
    <citation type="submission" date="2016-03" db="EMBL/GenBank/DDBJ databases">
        <title>EvidentialGene: Evidence-directed Construction of Genes on Genomes.</title>
        <authorList>
            <person name="Gilbert D.G."/>
            <person name="Choi J.-H."/>
            <person name="Mockaitis K."/>
            <person name="Colbourne J."/>
            <person name="Pfrender M."/>
        </authorList>
    </citation>
    <scope>NUCLEOTIDE SEQUENCE [LARGE SCALE GENOMIC DNA]</scope>
    <source>
        <strain evidence="11 12">Xinb3</strain>
        <tissue evidence="11">Complete organism</tissue>
    </source>
</reference>
<dbReference type="GO" id="GO:0004674">
    <property type="term" value="F:protein serine/threonine kinase activity"/>
    <property type="evidence" value="ECO:0007669"/>
    <property type="project" value="UniProtKB-KW"/>
</dbReference>